<dbReference type="Gene3D" id="1.25.40.10">
    <property type="entry name" value="Tetratricopeptide repeat domain"/>
    <property type="match status" value="2"/>
</dbReference>
<evidence type="ECO:0000256" key="3">
    <source>
        <dbReference type="ARBA" id="ARBA00022777"/>
    </source>
</evidence>
<name>A0ABX2ES02_9BURK</name>
<evidence type="ECO:0000256" key="4">
    <source>
        <dbReference type="ARBA" id="ARBA00022840"/>
    </source>
</evidence>
<dbReference type="InterPro" id="IPR011009">
    <property type="entry name" value="Kinase-like_dom_sf"/>
</dbReference>
<accession>A0ABX2ES02</accession>
<dbReference type="Gene3D" id="1.10.510.10">
    <property type="entry name" value="Transferase(Phosphotransferase) domain 1"/>
    <property type="match status" value="1"/>
</dbReference>
<dbReference type="RefSeq" id="WP_173132693.1">
    <property type="nucleotide sequence ID" value="NZ_JABRWJ010000012.1"/>
</dbReference>
<evidence type="ECO:0000256" key="1">
    <source>
        <dbReference type="ARBA" id="ARBA00022679"/>
    </source>
</evidence>
<comment type="caution">
    <text evidence="8">The sequence shown here is derived from an EMBL/GenBank/DDBJ whole genome shotgun (WGS) entry which is preliminary data.</text>
</comment>
<gene>
    <name evidence="8" type="ORF">HLB44_31210</name>
</gene>
<keyword evidence="4 5" id="KW-0067">ATP-binding</keyword>
<keyword evidence="6" id="KW-0472">Membrane</keyword>
<keyword evidence="8" id="KW-0723">Serine/threonine-protein kinase</keyword>
<dbReference type="SMART" id="SM00220">
    <property type="entry name" value="S_TKc"/>
    <property type="match status" value="1"/>
</dbReference>
<keyword evidence="3 8" id="KW-0418">Kinase</keyword>
<dbReference type="InterPro" id="IPR017441">
    <property type="entry name" value="Protein_kinase_ATP_BS"/>
</dbReference>
<keyword evidence="9" id="KW-1185">Reference proteome</keyword>
<reference evidence="8 9" key="1">
    <citation type="submission" date="2020-05" db="EMBL/GenBank/DDBJ databases">
        <title>Aquincola sp. isolate from soil.</title>
        <authorList>
            <person name="Han J."/>
            <person name="Kim D.-U."/>
        </authorList>
    </citation>
    <scope>NUCLEOTIDE SEQUENCE [LARGE SCALE GENOMIC DNA]</scope>
    <source>
        <strain evidence="8 9">S2</strain>
    </source>
</reference>
<dbReference type="SUPFAM" id="SSF56112">
    <property type="entry name" value="Protein kinase-like (PK-like)"/>
    <property type="match status" value="1"/>
</dbReference>
<dbReference type="InterPro" id="IPR000719">
    <property type="entry name" value="Prot_kinase_dom"/>
</dbReference>
<dbReference type="InterPro" id="IPR019734">
    <property type="entry name" value="TPR_rpt"/>
</dbReference>
<dbReference type="PANTHER" id="PTHR43289">
    <property type="entry name" value="MITOGEN-ACTIVATED PROTEIN KINASE KINASE KINASE 20-RELATED"/>
    <property type="match status" value="1"/>
</dbReference>
<feature type="binding site" evidence="5">
    <location>
        <position position="113"/>
    </location>
    <ligand>
        <name>ATP</name>
        <dbReference type="ChEBI" id="CHEBI:30616"/>
    </ligand>
</feature>
<dbReference type="CDD" id="cd14014">
    <property type="entry name" value="STKc_PknB_like"/>
    <property type="match status" value="1"/>
</dbReference>
<feature type="transmembrane region" description="Helical" evidence="6">
    <location>
        <begin position="381"/>
        <end position="403"/>
    </location>
</feature>
<evidence type="ECO:0000256" key="2">
    <source>
        <dbReference type="ARBA" id="ARBA00022741"/>
    </source>
</evidence>
<dbReference type="Pfam" id="PF00069">
    <property type="entry name" value="Pkinase"/>
    <property type="match status" value="1"/>
</dbReference>
<keyword evidence="2 5" id="KW-0547">Nucleotide-binding</keyword>
<dbReference type="InterPro" id="IPR011990">
    <property type="entry name" value="TPR-like_helical_dom_sf"/>
</dbReference>
<dbReference type="PANTHER" id="PTHR43289:SF34">
    <property type="entry name" value="SERINE_THREONINE-PROTEIN KINASE YBDM-RELATED"/>
    <property type="match status" value="1"/>
</dbReference>
<proteinExistence type="predicted"/>
<keyword evidence="1" id="KW-0808">Transferase</keyword>
<dbReference type="GO" id="GO:0004674">
    <property type="term" value="F:protein serine/threonine kinase activity"/>
    <property type="evidence" value="ECO:0007669"/>
    <property type="project" value="UniProtKB-KW"/>
</dbReference>
<dbReference type="Gene3D" id="3.30.200.20">
    <property type="entry name" value="Phosphorylase Kinase, domain 1"/>
    <property type="match status" value="1"/>
</dbReference>
<evidence type="ECO:0000256" key="6">
    <source>
        <dbReference type="SAM" id="Phobius"/>
    </source>
</evidence>
<keyword evidence="6" id="KW-0812">Transmembrane</keyword>
<dbReference type="EMBL" id="JABRWJ010000012">
    <property type="protein sequence ID" value="NRF71465.1"/>
    <property type="molecule type" value="Genomic_DNA"/>
</dbReference>
<evidence type="ECO:0000256" key="5">
    <source>
        <dbReference type="PROSITE-ProRule" id="PRU10141"/>
    </source>
</evidence>
<evidence type="ECO:0000313" key="9">
    <source>
        <dbReference type="Proteomes" id="UP000737171"/>
    </source>
</evidence>
<dbReference type="SMART" id="SM00028">
    <property type="entry name" value="TPR"/>
    <property type="match status" value="4"/>
</dbReference>
<sequence>MEIARGDWPRLLELLDGLLDQAPAGQAAALAALQGDDARLRASLGELLAQRATLEREGFLSSLPRLVRDEPAACNVGTIGPWQLVRELGRGGMGVVHLATRADTPAAPPVALKLPFADPLRAAMLAERFARERDILRSLDHPGIAAVRDAGVSQGQPWLALEYVDGRPITDEAAARDLPVADRLRLFLQVLEAVGHAHRQLVIHRDIKPANVLVDRSGRVKLLDFGVAKLLGGDGADAPPTALTQFGGRAMTPQYASPEQIAGGALSTATDVYSLGVLLYELLAHRLPYRLARATPGAIEEAILDGGITLPSVGAPPAHRRALRGDVDAIVIKALALRPADRYRSAEAFAEDIRRHLDSRPVAARPAGLGYRIGKQLRRHAWRYAAASVLLGAICAGMVATLWQMQRAEREAARAGAIKDFLVSVFRADDPRLLRERPPGEVTARELLDLNAGRIETEFAHDPATAIELLGITSEIYGWLLEQQRYDALSARRLALARAHHGERHPLVIDALLTEVWSDIFSQQRDEARRRLDAIDALIGVRAGARSLQAAEWWLAMAQALQAVPGAGEERMRALLRAIELFGRIDADHPSYLAALANAGNEHLKRGEPAAARDRYLQALAAGRRQRQPEAGDLAMTQRNLGQALHQLDDHAGAAAAFRDAERLSRSAGVRLPTHWMVIDEYARFLHRRGERAAAHRLYDETLPLLPTPPGSGATGHDAMLLRSWGEALLAEGRAAQALPPLEAAYRVIVARPDREADRRHAAVLLARARAALGRGEEAQRLFREALDDYARHEPAGAVAACDARVRYAQWLADTGQLPAAATEFEAVLRAAAERPIAAVPLAQMGLAKIALARGDPLAARRHGDQALQAAQHLQGAFDLRVQPEVWRARAALALALGDRVQAQALAAQALQASQRLDGEAAAASRAARELMHAASSATR</sequence>
<evidence type="ECO:0000313" key="8">
    <source>
        <dbReference type="EMBL" id="NRF71465.1"/>
    </source>
</evidence>
<dbReference type="SUPFAM" id="SSF48452">
    <property type="entry name" value="TPR-like"/>
    <property type="match status" value="2"/>
</dbReference>
<dbReference type="PROSITE" id="PS00108">
    <property type="entry name" value="PROTEIN_KINASE_ST"/>
    <property type="match status" value="1"/>
</dbReference>
<dbReference type="PROSITE" id="PS50011">
    <property type="entry name" value="PROTEIN_KINASE_DOM"/>
    <property type="match status" value="1"/>
</dbReference>
<organism evidence="8 9">
    <name type="scientific">Pseudaquabacterium terrae</name>
    <dbReference type="NCBI Taxonomy" id="2732868"/>
    <lineage>
        <taxon>Bacteria</taxon>
        <taxon>Pseudomonadati</taxon>
        <taxon>Pseudomonadota</taxon>
        <taxon>Betaproteobacteria</taxon>
        <taxon>Burkholderiales</taxon>
        <taxon>Sphaerotilaceae</taxon>
        <taxon>Pseudaquabacterium</taxon>
    </lineage>
</organism>
<evidence type="ECO:0000259" key="7">
    <source>
        <dbReference type="PROSITE" id="PS50011"/>
    </source>
</evidence>
<dbReference type="InterPro" id="IPR008271">
    <property type="entry name" value="Ser/Thr_kinase_AS"/>
</dbReference>
<dbReference type="PROSITE" id="PS00107">
    <property type="entry name" value="PROTEIN_KINASE_ATP"/>
    <property type="match status" value="1"/>
</dbReference>
<keyword evidence="6" id="KW-1133">Transmembrane helix</keyword>
<dbReference type="Proteomes" id="UP000737171">
    <property type="component" value="Unassembled WGS sequence"/>
</dbReference>
<protein>
    <submittedName>
        <fullName evidence="8">Serine/threonine protein kinase</fullName>
    </submittedName>
</protein>
<feature type="domain" description="Protein kinase" evidence="7">
    <location>
        <begin position="82"/>
        <end position="357"/>
    </location>
</feature>